<organism evidence="2">
    <name type="scientific">marine sediment metagenome</name>
    <dbReference type="NCBI Taxonomy" id="412755"/>
    <lineage>
        <taxon>unclassified sequences</taxon>
        <taxon>metagenomes</taxon>
        <taxon>ecological metagenomes</taxon>
    </lineage>
</organism>
<evidence type="ECO:0000256" key="1">
    <source>
        <dbReference type="SAM" id="Phobius"/>
    </source>
</evidence>
<reference evidence="2" key="1">
    <citation type="journal article" date="2014" name="Front. Microbiol.">
        <title>High frequency of phylogenetically diverse reductive dehalogenase-homologous genes in deep subseafloor sedimentary metagenomes.</title>
        <authorList>
            <person name="Kawai M."/>
            <person name="Futagami T."/>
            <person name="Toyoda A."/>
            <person name="Takaki Y."/>
            <person name="Nishi S."/>
            <person name="Hori S."/>
            <person name="Arai W."/>
            <person name="Tsubouchi T."/>
            <person name="Morono Y."/>
            <person name="Uchiyama I."/>
            <person name="Ito T."/>
            <person name="Fujiyama A."/>
            <person name="Inagaki F."/>
            <person name="Takami H."/>
        </authorList>
    </citation>
    <scope>NUCLEOTIDE SEQUENCE</scope>
    <source>
        <strain evidence="2">Expedition CK06-06</strain>
    </source>
</reference>
<evidence type="ECO:0000313" key="2">
    <source>
        <dbReference type="EMBL" id="GAG68011.1"/>
    </source>
</evidence>
<dbReference type="AlphaFoldDB" id="X1B7R2"/>
<name>X1B7R2_9ZZZZ</name>
<accession>X1B7R2</accession>
<comment type="caution">
    <text evidence="2">The sequence shown here is derived from an EMBL/GenBank/DDBJ whole genome shotgun (WGS) entry which is preliminary data.</text>
</comment>
<gene>
    <name evidence="2" type="ORF">S01H4_20866</name>
</gene>
<keyword evidence="1" id="KW-1133">Transmembrane helix</keyword>
<feature type="transmembrane region" description="Helical" evidence="1">
    <location>
        <begin position="59"/>
        <end position="80"/>
    </location>
</feature>
<keyword evidence="1" id="KW-0472">Membrane</keyword>
<keyword evidence="1" id="KW-0812">Transmembrane</keyword>
<dbReference type="EMBL" id="BART01009413">
    <property type="protein sequence ID" value="GAG68011.1"/>
    <property type="molecule type" value="Genomic_DNA"/>
</dbReference>
<proteinExistence type="predicted"/>
<feature type="transmembrane region" description="Helical" evidence="1">
    <location>
        <begin position="29"/>
        <end position="47"/>
    </location>
</feature>
<protein>
    <submittedName>
        <fullName evidence="2">Uncharacterized protein</fullName>
    </submittedName>
</protein>
<sequence>MNKEGIITKIQKDLEDNRKIWDKNVNREIIFIILTAAFLIFSLYYLIVKLLSEHSVDNVLGVISAFGLTLMWACLADIYLNKSDNCRKKEGYLKKAIWITHMFH</sequence>